<reference evidence="4" key="1">
    <citation type="submission" date="2020-11" db="EMBL/GenBank/DDBJ databases">
        <authorList>
            <person name="Tran Van P."/>
        </authorList>
    </citation>
    <scope>NUCLEOTIDE SEQUENCE</scope>
</reference>
<feature type="compositionally biased region" description="Low complexity" evidence="3">
    <location>
        <begin position="1760"/>
        <end position="1776"/>
    </location>
</feature>
<dbReference type="Pfam" id="PF00653">
    <property type="entry name" value="BIR"/>
    <property type="match status" value="1"/>
</dbReference>
<dbReference type="EMBL" id="OB793530">
    <property type="protein sequence ID" value="CAD7427714.1"/>
    <property type="molecule type" value="Genomic_DNA"/>
</dbReference>
<dbReference type="InterPro" id="IPR001370">
    <property type="entry name" value="BIR_rpt"/>
</dbReference>
<feature type="region of interest" description="Disordered" evidence="3">
    <location>
        <begin position="1737"/>
        <end position="1778"/>
    </location>
</feature>
<keyword evidence="2" id="KW-0862">Zinc</keyword>
<dbReference type="PANTHER" id="PTHR46771">
    <property type="entry name" value="DETERIN"/>
    <property type="match status" value="1"/>
</dbReference>
<gene>
    <name evidence="4" type="ORF">TMSB3V08_LOCUS4546</name>
</gene>
<dbReference type="GO" id="GO:0046872">
    <property type="term" value="F:metal ion binding"/>
    <property type="evidence" value="ECO:0007669"/>
    <property type="project" value="UniProtKB-KW"/>
</dbReference>
<evidence type="ECO:0000256" key="2">
    <source>
        <dbReference type="ARBA" id="ARBA00022833"/>
    </source>
</evidence>
<dbReference type="SUPFAM" id="SSF57924">
    <property type="entry name" value="Inhibitor of apoptosis (IAP) repeat"/>
    <property type="match status" value="2"/>
</dbReference>
<accession>A0A7R9HMH2</accession>
<feature type="region of interest" description="Disordered" evidence="3">
    <location>
        <begin position="1260"/>
        <end position="1279"/>
    </location>
</feature>
<proteinExistence type="predicted"/>
<organism evidence="4">
    <name type="scientific">Timema monikensis</name>
    <dbReference type="NCBI Taxonomy" id="170555"/>
    <lineage>
        <taxon>Eukaryota</taxon>
        <taxon>Metazoa</taxon>
        <taxon>Ecdysozoa</taxon>
        <taxon>Arthropoda</taxon>
        <taxon>Hexapoda</taxon>
        <taxon>Insecta</taxon>
        <taxon>Pterygota</taxon>
        <taxon>Neoptera</taxon>
        <taxon>Polyneoptera</taxon>
        <taxon>Phasmatodea</taxon>
        <taxon>Timematodea</taxon>
        <taxon>Timematoidea</taxon>
        <taxon>Timematidae</taxon>
        <taxon>Timema</taxon>
    </lineage>
</organism>
<sequence length="2239" mass="244350">MTSDAADDEKHGIRTSRDKCELRGTYLPGQDRVIFTDGKGIGVRKDYNGVLLLDTILQTPVNKPDDLVKLELLLSEALLLQQSLRCVELPGVDQTSEVLQELCVRIKEAQANTKKGTKAQKWNTVCLELPHCALKCVCSGLVQELKRQNRHIPALTIASAINERLNCLLPLFPSEGAPADRALMFSEAARRDTFVKWPHMNYNWALPGLMMPAGFFYHKLNSIRGDRVMWALPDQMAQAGFYHQPNSTGDDRAMCFTCNVCLVCWEPTDEPWSEHERHSPACPFVKGEYTQNVPLSVTYATSPATPLLGENEGTSCIGTSSVPDLVATATRQGFISVWNVCRQLKKEASFLISPSILNLSSDNPRYSDIKPKEAWPKKVTDETTVEVEVPKIENLEGFYDSLLDDYLSPAAKCHAVELTALSVIGRSQQHRPARHSRKKNIRPCVVAGVSFSPIRRINSDPVWGSSPMVRAMNDVNEASNRESALLDIMKVRDAVDDQTKSGRTTPGQGPVTDEVKSLYLVVYDFPYHTETKEVGWDGKDDGGGGKGQAGSSAKKIMSGTGTSTSSSSGSRQENNNMYHEIFLSKLMYDVPVIEEVVDSDIVMAPPPECLVESLNFPTTSSSGGIYPPPTAIATSGTYDAAFSAINGGMDMFDVCPSSVVVKVSRVSKKEGSLSSKREVEVAGSGGALPSKKSVPLPSQCIALPNAYASRKDLSILGIHPTKDGGHILVVLGSKGGCCDDSHQSSSKCGEFHPMTSNFVAKMMCEFSDNDSDMEIDGDLPSNSDSGASLRSPFSSASLREQFNSGKSFSFFQEGNLLENNPKMLSSSNCRHKSGSGYSRSALLVYSLNFDGEVVKVSETPINVQGFEHSGDSPIEVTLLPLLEKEDDYVPCSSVVNPGKGGPQGLAALVCQDGVVRILDVSTLKVVSKAIPDKEGNRFVSAAYCNSLERLCALADKGSLHFFVLSDEASEDCFEEDTASRSEPSIVSSPYHLNCHSAVHPPLAVTFSPDGSMSTSAPSPTGSTSSSGEQLLVNRPSLGLPELQSMLELTRCENLSPCYAATVPPCWSEMMQAQKQRRHPQHLQQGDELQHTRSWRLQNDASVATPSRATWDEHVFELTLPRSCCVGHVDIKFSLHAPCPTPPLIQVTLLKQNASGIGRKEKGDTAPPVDRSVDFNLNMQCDAAPLPGSKGENPVMCEQYLKDHNTEILCGPVNLSSCLDLSDHSGIITLTSPKLFRIRGRTLLLHIKALVDDREVLKEAVSKNRGSEEKGSASKKSKLENTKGKVEQLLDYYLPVPGVTVDRLATAASSKKMEYYLGCDWLHEISITIRRTKQTTVTNERTQRCAMLESNLLAEKLVRVICQEGPDKTPVAQSMALDILIWVASVRLSRHRSCRGDVKTQQMELVRVVEGNLVPLVKHCIIMAGRSVAHKCVKLIIICSEGMKNALDCTTVLFDGCVLQALLEWLPMITCCWSAGALRWYFLLLSRVMSLDVSATTGQKCVSLLLQVAQELRARTNPYHLLLQTRFGLYNTPFEPELFDTEPPVPAKSTSVPITYASVVSQDASGAPTVGPTTSASASGLNFMGEALDLRELLGIAVSGQKGDIQGQPRLKGLTANHYMKGLLEVEPLHFTCHAASDGTKMEKIEIGKGIIPGSSGAVSVPVGNLLDSFNFIPTSSGTKKADNDFISFYEDLKKSEEAWNGIELKFNEANNGGMVTYGSQEGGISVKLNRHTLQFGSSSGGVGVQGGGGGGSSNGGPEVIQIDTDTSSTSSSQQSSFTNPAPIMYQEQAPTTTDKKHDNKKLVVEPPVDDIGSLHLSWQQLLAMPAQHMLVIERMHSGARRFVVLDFGRPVLLTDLMIPACGDLVSLSIDMWCHGEETDGQRLVVASDIGTKSLVMSDLQPPPICRYLKITTIGRYGMSTTRCKIPIGLFYGHIIVLRGEGNPTDIQETQGGFETNIQTQLLVLSALLEDIHCRYNLSCSKLQELLAPLLTSEIPNVVHMHHFLQGSKDTPDKAPTTLDDNKIITAYQECVTFQHQLNLVRGVMQRLEGRAPTLPDTRDPQTLLAAACSDKLRVLGEGLLDLPVSLYQMFDQRVCEQLFHCLCVHEDTRMQLAACTLLVRMCGLQPWWGDFLSNTLARLYSSQHSAIFPQDRVFILLTYLGRKSLGSGAPRSVVLDSVLAMLARLLSPLATPRSGFLRADMDLALISWVLLFLSVCFDTNSMSTTGPEEVSDKPKDKEQ</sequence>
<dbReference type="Gene3D" id="1.10.1170.10">
    <property type="entry name" value="Inhibitor Of Apoptosis Protein (2mihbC-IAP-1), Chain A"/>
    <property type="match status" value="1"/>
</dbReference>
<feature type="region of interest" description="Disordered" evidence="3">
    <location>
        <begin position="1005"/>
        <end position="1029"/>
    </location>
</feature>
<dbReference type="PROSITE" id="PS50143">
    <property type="entry name" value="BIR_REPEAT_2"/>
    <property type="match status" value="1"/>
</dbReference>
<dbReference type="InterPro" id="IPR051190">
    <property type="entry name" value="Baculoviral_IAP"/>
</dbReference>
<feature type="compositionally biased region" description="Basic and acidic residues" evidence="3">
    <location>
        <begin position="532"/>
        <end position="543"/>
    </location>
</feature>
<evidence type="ECO:0000256" key="1">
    <source>
        <dbReference type="ARBA" id="ARBA00022723"/>
    </source>
</evidence>
<dbReference type="PANTHER" id="PTHR46771:SF5">
    <property type="entry name" value="DETERIN"/>
    <property type="match status" value="1"/>
</dbReference>
<feature type="region of interest" description="Disordered" evidence="3">
    <location>
        <begin position="532"/>
        <end position="573"/>
    </location>
</feature>
<evidence type="ECO:0008006" key="5">
    <source>
        <dbReference type="Google" id="ProtNLM"/>
    </source>
</evidence>
<evidence type="ECO:0000256" key="3">
    <source>
        <dbReference type="SAM" id="MobiDB-lite"/>
    </source>
</evidence>
<protein>
    <recommendedName>
        <fullName evidence="5">UBC core domain-containing protein</fullName>
    </recommendedName>
</protein>
<name>A0A7R9HMH2_9NEOP</name>
<feature type="compositionally biased region" description="Low complexity" evidence="3">
    <location>
        <begin position="1010"/>
        <end position="1027"/>
    </location>
</feature>
<dbReference type="SMART" id="SM00238">
    <property type="entry name" value="BIR"/>
    <property type="match status" value="1"/>
</dbReference>
<keyword evidence="1" id="KW-0479">Metal-binding</keyword>
<feature type="compositionally biased region" description="Low complexity" evidence="3">
    <location>
        <begin position="549"/>
        <end position="570"/>
    </location>
</feature>
<dbReference type="CDD" id="cd00022">
    <property type="entry name" value="BIR"/>
    <property type="match status" value="1"/>
</dbReference>
<feature type="compositionally biased region" description="Gly residues" evidence="3">
    <location>
        <begin position="1738"/>
        <end position="1754"/>
    </location>
</feature>
<feature type="compositionally biased region" description="Polar residues" evidence="3">
    <location>
        <begin position="780"/>
        <end position="791"/>
    </location>
</feature>
<evidence type="ECO:0000313" key="4">
    <source>
        <dbReference type="EMBL" id="CAD7427714.1"/>
    </source>
</evidence>
<feature type="region of interest" description="Disordered" evidence="3">
    <location>
        <begin position="771"/>
        <end position="791"/>
    </location>
</feature>